<dbReference type="Proteomes" id="UP000000948">
    <property type="component" value="Chromosome"/>
</dbReference>
<accession>C7JFC5</accession>
<protein>
    <submittedName>
        <fullName evidence="2">Uncharacterized protein</fullName>
    </submittedName>
</protein>
<sequence>MSILFPRAITFYVGNNSILGCRNHALLIPALSISPLLRHGSPWPAVVADSRRTQPEVRSCSIQRRGCRPVSCARPMRRAFLAFPSVRWKSTVPMAPARPTGKSAAASFMLSQIFRDGSRTVSVGPRRTRHPAASFRPAR</sequence>
<dbReference type="EMBL" id="AP011121">
    <property type="protein sequence ID" value="BAI00515.1"/>
    <property type="molecule type" value="Genomic_DNA"/>
</dbReference>
<evidence type="ECO:0000256" key="1">
    <source>
        <dbReference type="SAM" id="MobiDB-lite"/>
    </source>
</evidence>
<proteinExistence type="predicted"/>
<dbReference type="PROSITE" id="PS51257">
    <property type="entry name" value="PROKAR_LIPOPROTEIN"/>
    <property type="match status" value="1"/>
</dbReference>
<dbReference type="KEGG" id="apt:APA01_24020"/>
<dbReference type="AlphaFoldDB" id="C7JFC5"/>
<evidence type="ECO:0000313" key="2">
    <source>
        <dbReference type="EMBL" id="BAI00515.1"/>
    </source>
</evidence>
<name>C7JFC5_ACEP3</name>
<evidence type="ECO:0000313" key="3">
    <source>
        <dbReference type="Proteomes" id="UP000000948"/>
    </source>
</evidence>
<feature type="region of interest" description="Disordered" evidence="1">
    <location>
        <begin position="119"/>
        <end position="139"/>
    </location>
</feature>
<gene>
    <name evidence="2" type="ordered locus">APA01_24020</name>
</gene>
<organism evidence="2 3">
    <name type="scientific">Acetobacter pasteurianus (strain NBRC 105184 / IFO 3283-01)</name>
    <dbReference type="NCBI Taxonomy" id="634452"/>
    <lineage>
        <taxon>Bacteria</taxon>
        <taxon>Pseudomonadati</taxon>
        <taxon>Pseudomonadota</taxon>
        <taxon>Alphaproteobacteria</taxon>
        <taxon>Acetobacterales</taxon>
        <taxon>Acetobacteraceae</taxon>
        <taxon>Acetobacter</taxon>
    </lineage>
</organism>
<reference evidence="2 3" key="1">
    <citation type="journal article" date="2009" name="Nucleic Acids Res.">
        <title>Whole-genome analyses reveal genetic instability of Acetobacter pasteurianus.</title>
        <authorList>
            <person name="Azuma Y."/>
            <person name="Hosoyama A."/>
            <person name="Matsutani M."/>
            <person name="Furuya N."/>
            <person name="Horikawa H."/>
            <person name="Harada T."/>
            <person name="Hirakawa H."/>
            <person name="Kuhara S."/>
            <person name="Matsushita K."/>
            <person name="Fujita N."/>
            <person name="Shirai M."/>
        </authorList>
    </citation>
    <scope>NUCLEOTIDE SEQUENCE [LARGE SCALE GENOMIC DNA]</scope>
    <source>
        <strain evidence="3">NBRC 105184 / IFO 3283-01</strain>
    </source>
</reference>
<dbReference type="HOGENOM" id="CLU_1840709_0_0_5"/>
<dbReference type="STRING" id="634452.APA01_24020"/>